<dbReference type="GO" id="GO:0005524">
    <property type="term" value="F:ATP binding"/>
    <property type="evidence" value="ECO:0007669"/>
    <property type="project" value="UniProtKB-KW"/>
</dbReference>
<dbReference type="InterPro" id="IPR041628">
    <property type="entry name" value="ChlI/MoxR_AAA_lid"/>
</dbReference>
<dbReference type="EMBL" id="CCAE010000087">
    <property type="protein sequence ID" value="CDN90489.1"/>
    <property type="molecule type" value="Genomic_DNA"/>
</dbReference>
<keyword evidence="6" id="KW-1185">Reference proteome</keyword>
<dbReference type="GO" id="GO:0016887">
    <property type="term" value="F:ATP hydrolysis activity"/>
    <property type="evidence" value="ECO:0007669"/>
    <property type="project" value="InterPro"/>
</dbReference>
<dbReference type="FunFam" id="3.40.50.300:FF:000640">
    <property type="entry name" value="MoxR family ATPase"/>
    <property type="match status" value="1"/>
</dbReference>
<dbReference type="CDD" id="cd00009">
    <property type="entry name" value="AAA"/>
    <property type="match status" value="1"/>
</dbReference>
<organism evidence="5 6">
    <name type="scientific">Hydrogenophaga intermedia</name>
    <dbReference type="NCBI Taxonomy" id="65786"/>
    <lineage>
        <taxon>Bacteria</taxon>
        <taxon>Pseudomonadati</taxon>
        <taxon>Pseudomonadota</taxon>
        <taxon>Betaproteobacteria</taxon>
        <taxon>Burkholderiales</taxon>
        <taxon>Comamonadaceae</taxon>
        <taxon>Hydrogenophaga</taxon>
    </lineage>
</organism>
<keyword evidence="2" id="KW-0067">ATP-binding</keyword>
<dbReference type="Gene3D" id="3.40.50.300">
    <property type="entry name" value="P-loop containing nucleotide triphosphate hydrolases"/>
    <property type="match status" value="1"/>
</dbReference>
<keyword evidence="1" id="KW-0547">Nucleotide-binding</keyword>
<dbReference type="Proteomes" id="UP000028878">
    <property type="component" value="Unassembled WGS sequence"/>
</dbReference>
<dbReference type="PANTHER" id="PTHR42759:SF5">
    <property type="entry name" value="METHANOL DEHYDROGENASE REGULATOR"/>
    <property type="match status" value="1"/>
</dbReference>
<dbReference type="InterPro" id="IPR011703">
    <property type="entry name" value="ATPase_AAA-3"/>
</dbReference>
<protein>
    <submittedName>
        <fullName evidence="5">ATPase</fullName>
        <ecNumber evidence="5">3.6.1.3</ecNumber>
    </submittedName>
</protein>
<dbReference type="SMART" id="SM00382">
    <property type="entry name" value="AAA"/>
    <property type="match status" value="1"/>
</dbReference>
<proteinExistence type="inferred from homology"/>
<dbReference type="PANTHER" id="PTHR42759">
    <property type="entry name" value="MOXR FAMILY PROTEIN"/>
    <property type="match status" value="1"/>
</dbReference>
<evidence type="ECO:0000256" key="1">
    <source>
        <dbReference type="ARBA" id="ARBA00022741"/>
    </source>
</evidence>
<reference evidence="6" key="1">
    <citation type="submission" date="2014-11" db="EMBL/GenBank/DDBJ databases">
        <title>Draft genome sequence of Hydrogenophaga intermedia S1.</title>
        <authorList>
            <person name="Gan H.M."/>
            <person name="Chew T.H."/>
            <person name="Stolz A."/>
        </authorList>
    </citation>
    <scope>NUCLEOTIDE SEQUENCE [LARGE SCALE GENOMIC DNA]</scope>
    <source>
        <strain evidence="6">S1</strain>
    </source>
</reference>
<dbReference type="Pfam" id="PF07726">
    <property type="entry name" value="AAA_3"/>
    <property type="match status" value="1"/>
</dbReference>
<name>A0A1L1PRV9_HYDIT</name>
<dbReference type="EC" id="3.6.1.3" evidence="5"/>
<dbReference type="SUPFAM" id="SSF52540">
    <property type="entry name" value="P-loop containing nucleoside triphosphate hydrolases"/>
    <property type="match status" value="1"/>
</dbReference>
<keyword evidence="5" id="KW-0378">Hydrolase</keyword>
<dbReference type="PIRSF" id="PIRSF002849">
    <property type="entry name" value="AAA_ATPase_chaperone_MoxR_prd"/>
    <property type="match status" value="1"/>
</dbReference>
<comment type="similarity">
    <text evidence="3">Belongs to the MoxR family.</text>
</comment>
<evidence type="ECO:0000256" key="2">
    <source>
        <dbReference type="ARBA" id="ARBA00022840"/>
    </source>
</evidence>
<dbReference type="InterPro" id="IPR027417">
    <property type="entry name" value="P-loop_NTPase"/>
</dbReference>
<dbReference type="InterPro" id="IPR003593">
    <property type="entry name" value="AAA+_ATPase"/>
</dbReference>
<evidence type="ECO:0000313" key="5">
    <source>
        <dbReference type="EMBL" id="CDN90489.1"/>
    </source>
</evidence>
<gene>
    <name evidence="5" type="ORF">BN948_04934</name>
</gene>
<evidence type="ECO:0000313" key="6">
    <source>
        <dbReference type="Proteomes" id="UP000028878"/>
    </source>
</evidence>
<dbReference type="Gene3D" id="1.10.8.80">
    <property type="entry name" value="Magnesium chelatase subunit I, C-Terminal domain"/>
    <property type="match status" value="1"/>
</dbReference>
<sequence>MQAQMQQDSKIRHLLSQLNTVIVGKPQQVSDCVACLLAGGHLLIEDVPGVGKTTLAHALARSFGLQFARVQFTADLMPTDLIGVSIYERGREAFVFHPGPVFAQVLLADEINRASPKTQSALLEAMEEKQVTVEGETRALPAPFFVIATQNPHDQLGTYALPESQLDRFHMRLSLGYPDRAAERELLRGQDRRELIDALPPALTPDDLARLQRAVSEVHTAEPVLDYLQDLVNATRSGRWFLQGLSPRAALAVVRAAKAQAYLQGRDYVAPDDIAAILPQTTAHRLIPVRDAGRGPLEQVRAMLDAIPLP</sequence>
<accession>A0A1L1PRV9</accession>
<dbReference type="Pfam" id="PF17863">
    <property type="entry name" value="AAA_lid_2"/>
    <property type="match status" value="1"/>
</dbReference>
<dbReference type="InterPro" id="IPR050764">
    <property type="entry name" value="CbbQ/NirQ/NorQ/GpvN"/>
</dbReference>
<feature type="domain" description="AAA+ ATPase" evidence="4">
    <location>
        <begin position="38"/>
        <end position="179"/>
    </location>
</feature>
<dbReference type="AlphaFoldDB" id="A0A1L1PRV9"/>
<evidence type="ECO:0000256" key="3">
    <source>
        <dbReference type="ARBA" id="ARBA00061607"/>
    </source>
</evidence>
<evidence type="ECO:0000259" key="4">
    <source>
        <dbReference type="SMART" id="SM00382"/>
    </source>
</evidence>